<dbReference type="EMBL" id="CP015520">
    <property type="protein sequence ID" value="ANF22090.1"/>
    <property type="molecule type" value="Genomic_DNA"/>
</dbReference>
<keyword evidence="1" id="KW-0812">Transmembrane</keyword>
<dbReference type="Proteomes" id="UP000076969">
    <property type="component" value="Chromosome"/>
</dbReference>
<feature type="transmembrane region" description="Helical" evidence="1">
    <location>
        <begin position="104"/>
        <end position="120"/>
    </location>
</feature>
<keyword evidence="3" id="KW-1185">Reference proteome</keyword>
<feature type="transmembrane region" description="Helical" evidence="1">
    <location>
        <begin position="26"/>
        <end position="47"/>
    </location>
</feature>
<feature type="transmembrane region" description="Helical" evidence="1">
    <location>
        <begin position="59"/>
        <end position="84"/>
    </location>
</feature>
<evidence type="ECO:0000313" key="3">
    <source>
        <dbReference type="Proteomes" id="UP000076969"/>
    </source>
</evidence>
<gene>
    <name evidence="2" type="ORF">A7C91_01965</name>
</gene>
<accession>A0A172WF82</accession>
<keyword evidence="1" id="KW-0472">Membrane</keyword>
<dbReference type="AlphaFoldDB" id="A0A172WF82"/>
<reference evidence="3" key="1">
    <citation type="journal article" date="2016" name="Syst. Appl. Microbiol.">
        <title>Thermococcus piezophilus sp. nov., a novel hyperthermophilic and piezophilic archaeon with a broad pressure range for growth, isolated from a deepest hydrothermal vent at the Mid-Cayman Rise.</title>
        <authorList>
            <person name="Dalmasso C."/>
            <person name="Oger P."/>
            <person name="Selva G."/>
            <person name="Courtine D."/>
            <person name="L'Haridon S."/>
            <person name="Garlaschelli A."/>
            <person name="Roussel E."/>
            <person name="Miyazaki J."/>
            <person name="Reveillaud J."/>
            <person name="Jebbar M."/>
            <person name="Takai K."/>
            <person name="Maignien L."/>
            <person name="Alain K."/>
        </authorList>
    </citation>
    <scope>NUCLEOTIDE SEQUENCE [LARGE SCALE GENOMIC DNA]</scope>
    <source>
        <strain evidence="3">CDGS</strain>
    </source>
</reference>
<evidence type="ECO:0000256" key="1">
    <source>
        <dbReference type="SAM" id="Phobius"/>
    </source>
</evidence>
<protein>
    <submittedName>
        <fullName evidence="2">Uncharacterized protein</fullName>
    </submittedName>
</protein>
<evidence type="ECO:0000313" key="2">
    <source>
        <dbReference type="EMBL" id="ANF22090.1"/>
    </source>
</evidence>
<dbReference type="KEGG" id="tpie:A7C91_01965"/>
<keyword evidence="1" id="KW-1133">Transmembrane helix</keyword>
<organism evidence="2 3">
    <name type="scientific">Thermococcus piezophilus</name>
    <dbReference type="NCBI Taxonomy" id="1712654"/>
    <lineage>
        <taxon>Archaea</taxon>
        <taxon>Methanobacteriati</taxon>
        <taxon>Methanobacteriota</taxon>
        <taxon>Thermococci</taxon>
        <taxon>Thermococcales</taxon>
        <taxon>Thermococcaceae</taxon>
        <taxon>Thermococcus</taxon>
    </lineage>
</organism>
<proteinExistence type="predicted"/>
<name>A0A172WF82_9EURY</name>
<sequence>MFLIGGTVITSTVALLLKSNPTKPTAMLILVLLFVFEILIGSYYVFIAHLRNSVITSEIRASAISMISLVNSGVGMVVLPLFLALGNLATTNSTNKPFQCEEEVIQNIHPLLLLYIVIYFEQTNRKLINF</sequence>